<dbReference type="Proteomes" id="UP000320160">
    <property type="component" value="Unassembled WGS sequence"/>
</dbReference>
<protein>
    <submittedName>
        <fullName evidence="2">Uncharacterized protein</fullName>
    </submittedName>
</protein>
<reference evidence="2 3" key="1">
    <citation type="submission" date="2019-07" db="EMBL/GenBank/DDBJ databases">
        <authorList>
            <person name="Park M."/>
        </authorList>
    </citation>
    <scope>NUCLEOTIDE SEQUENCE [LARGE SCALE GENOMIC DNA]</scope>
    <source>
        <strain evidence="2 3">KCTC32445</strain>
    </source>
</reference>
<feature type="chain" id="PRO_5022236811" evidence="1">
    <location>
        <begin position="24"/>
        <end position="123"/>
    </location>
</feature>
<dbReference type="RefSeq" id="WP_143774905.1">
    <property type="nucleotide sequence ID" value="NZ_VKKU01000001.1"/>
</dbReference>
<organism evidence="2 3">
    <name type="scientific">Sphingorhabdus contaminans</name>
    <dbReference type="NCBI Taxonomy" id="1343899"/>
    <lineage>
        <taxon>Bacteria</taxon>
        <taxon>Pseudomonadati</taxon>
        <taxon>Pseudomonadota</taxon>
        <taxon>Alphaproteobacteria</taxon>
        <taxon>Sphingomonadales</taxon>
        <taxon>Sphingomonadaceae</taxon>
        <taxon>Sphingorhabdus</taxon>
    </lineage>
</organism>
<accession>A0A553WH79</accession>
<keyword evidence="3" id="KW-1185">Reference proteome</keyword>
<sequence>MKGFVWAALLGLGVAGFTPAAVAQGRDFYLMQYNSTVRDMNKLVDRINALKTDIRTEKDFTRGCSMLASLISDMKEAQILTERLADYAYQIDDMENHRAAVDQHNAYLEERRFWEEQRDRMCK</sequence>
<evidence type="ECO:0000313" key="3">
    <source>
        <dbReference type="Proteomes" id="UP000320160"/>
    </source>
</evidence>
<dbReference type="OrthoDB" id="7594883at2"/>
<feature type="signal peptide" evidence="1">
    <location>
        <begin position="1"/>
        <end position="23"/>
    </location>
</feature>
<keyword evidence="1" id="KW-0732">Signal</keyword>
<comment type="caution">
    <text evidence="2">The sequence shown here is derived from an EMBL/GenBank/DDBJ whole genome shotgun (WGS) entry which is preliminary data.</text>
</comment>
<name>A0A553WH79_9SPHN</name>
<dbReference type="EMBL" id="VKKU01000001">
    <property type="protein sequence ID" value="TSB04032.1"/>
    <property type="molecule type" value="Genomic_DNA"/>
</dbReference>
<evidence type="ECO:0000256" key="1">
    <source>
        <dbReference type="SAM" id="SignalP"/>
    </source>
</evidence>
<proteinExistence type="predicted"/>
<dbReference type="AlphaFoldDB" id="A0A553WH79"/>
<evidence type="ECO:0000313" key="2">
    <source>
        <dbReference type="EMBL" id="TSB04032.1"/>
    </source>
</evidence>
<gene>
    <name evidence="2" type="ORF">FOM92_00885</name>
</gene>